<keyword evidence="2" id="KW-1133">Transmembrane helix</keyword>
<accession>A0A9Q3BU53</accession>
<evidence type="ECO:0000256" key="2">
    <source>
        <dbReference type="SAM" id="Phobius"/>
    </source>
</evidence>
<reference evidence="3" key="1">
    <citation type="submission" date="2021-03" db="EMBL/GenBank/DDBJ databases">
        <title>Draft genome sequence of rust myrtle Austropuccinia psidii MF-1, a brazilian biotype.</title>
        <authorList>
            <person name="Quecine M.C."/>
            <person name="Pachon D.M.R."/>
            <person name="Bonatelli M.L."/>
            <person name="Correr F.H."/>
            <person name="Franceschini L.M."/>
            <person name="Leite T.F."/>
            <person name="Margarido G.R.A."/>
            <person name="Almeida C.A."/>
            <person name="Ferrarezi J.A."/>
            <person name="Labate C.A."/>
        </authorList>
    </citation>
    <scope>NUCLEOTIDE SEQUENCE</scope>
    <source>
        <strain evidence="3">MF-1</strain>
    </source>
</reference>
<keyword evidence="4" id="KW-1185">Reference proteome</keyword>
<feature type="region of interest" description="Disordered" evidence="1">
    <location>
        <begin position="220"/>
        <end position="298"/>
    </location>
</feature>
<comment type="caution">
    <text evidence="3">The sequence shown here is derived from an EMBL/GenBank/DDBJ whole genome shotgun (WGS) entry which is preliminary data.</text>
</comment>
<keyword evidence="2" id="KW-0812">Transmembrane</keyword>
<dbReference type="EMBL" id="AVOT02002790">
    <property type="protein sequence ID" value="MBW0471532.1"/>
    <property type="molecule type" value="Genomic_DNA"/>
</dbReference>
<keyword evidence="2" id="KW-0472">Membrane</keyword>
<sequence>MIATPARAGSLEFIIVAYSIVSKLESPKTFFSKVETVDFPLRKEEKDIAGKHSVTKASTSIHQHKYFKDVLYYFGSHPVQALSRRSPLPAQDPLPNFNSTSPLISTSPTLIQSLTEDAGIRGLVIVGAITFLVMVTIGIRRLFVKPRARCSKKKSNFQESSDGSSFIASHERRFQSFSSETINDYEWIPRKRHNLEMDYSISVSCAKFPSKVAEGIADDHDNEKQRNFPTQNHLGPLRKPSFATSASVTRVTPARTRSKRSGDEDYFGPRSRTNRGLSFNTSSDKLYSSLPRRAGDRC</sequence>
<evidence type="ECO:0000256" key="1">
    <source>
        <dbReference type="SAM" id="MobiDB-lite"/>
    </source>
</evidence>
<feature type="compositionally biased region" description="Polar residues" evidence="1">
    <location>
        <begin position="274"/>
        <end position="286"/>
    </location>
</feature>
<organism evidence="3 4">
    <name type="scientific">Austropuccinia psidii MF-1</name>
    <dbReference type="NCBI Taxonomy" id="1389203"/>
    <lineage>
        <taxon>Eukaryota</taxon>
        <taxon>Fungi</taxon>
        <taxon>Dikarya</taxon>
        <taxon>Basidiomycota</taxon>
        <taxon>Pucciniomycotina</taxon>
        <taxon>Pucciniomycetes</taxon>
        <taxon>Pucciniales</taxon>
        <taxon>Sphaerophragmiaceae</taxon>
        <taxon>Austropuccinia</taxon>
    </lineage>
</organism>
<proteinExistence type="predicted"/>
<gene>
    <name evidence="3" type="ORF">O181_011247</name>
</gene>
<evidence type="ECO:0000313" key="4">
    <source>
        <dbReference type="Proteomes" id="UP000765509"/>
    </source>
</evidence>
<feature type="transmembrane region" description="Helical" evidence="2">
    <location>
        <begin position="122"/>
        <end position="143"/>
    </location>
</feature>
<name>A0A9Q3BU53_9BASI</name>
<dbReference type="AlphaFoldDB" id="A0A9Q3BU53"/>
<evidence type="ECO:0000313" key="3">
    <source>
        <dbReference type="EMBL" id="MBW0471532.1"/>
    </source>
</evidence>
<dbReference type="Proteomes" id="UP000765509">
    <property type="component" value="Unassembled WGS sequence"/>
</dbReference>
<protein>
    <submittedName>
        <fullName evidence="3">Uncharacterized protein</fullName>
    </submittedName>
</protein>